<reference evidence="3 4" key="1">
    <citation type="submission" date="2012-02" db="EMBL/GenBank/DDBJ databases">
        <title>The Genome Sequence of Parabacteroides goldsteinii CL02T12C30.</title>
        <authorList>
            <consortium name="The Broad Institute Genome Sequencing Platform"/>
            <person name="Earl A."/>
            <person name="Ward D."/>
            <person name="Feldgarden M."/>
            <person name="Gevers D."/>
            <person name="Zitomersky N.L."/>
            <person name="Coyne M.J."/>
            <person name="Comstock L.E."/>
            <person name="Young S.K."/>
            <person name="Zeng Q."/>
            <person name="Gargeya S."/>
            <person name="Fitzgerald M."/>
            <person name="Haas B."/>
            <person name="Abouelleil A."/>
            <person name="Alvarado L."/>
            <person name="Arachchi H.M."/>
            <person name="Berlin A."/>
            <person name="Chapman S.B."/>
            <person name="Gearin G."/>
            <person name="Goldberg J."/>
            <person name="Griggs A."/>
            <person name="Gujja S."/>
            <person name="Hansen M."/>
            <person name="Heiman D."/>
            <person name="Howarth C."/>
            <person name="Larimer J."/>
            <person name="Lui A."/>
            <person name="MacDonald P.J.P."/>
            <person name="McCowen C."/>
            <person name="Montmayeur A."/>
            <person name="Murphy C."/>
            <person name="Neiman D."/>
            <person name="Pearson M."/>
            <person name="Priest M."/>
            <person name="Roberts A."/>
            <person name="Saif S."/>
            <person name="Shea T."/>
            <person name="Sisk P."/>
            <person name="Stolte C."/>
            <person name="Sykes S."/>
            <person name="Wortman J."/>
            <person name="Nusbaum C."/>
            <person name="Birren B."/>
        </authorList>
    </citation>
    <scope>NUCLEOTIDE SEQUENCE [LARGE SCALE GENOMIC DNA]</scope>
    <source>
        <strain evidence="3 4">CL02T12C30</strain>
    </source>
</reference>
<feature type="signal peptide" evidence="2">
    <location>
        <begin position="1"/>
        <end position="19"/>
    </location>
</feature>
<dbReference type="HOGENOM" id="CLU_1004168_0_0_10"/>
<name>K5Z9B0_9BACT</name>
<evidence type="ECO:0000313" key="3">
    <source>
        <dbReference type="EMBL" id="EKN07966.1"/>
    </source>
</evidence>
<dbReference type="PATRIC" id="fig|999418.3.peg.4932"/>
<organism evidence="3 4">
    <name type="scientific">Parabacteroides goldsteinii CL02T12C30</name>
    <dbReference type="NCBI Taxonomy" id="999418"/>
    <lineage>
        <taxon>Bacteria</taxon>
        <taxon>Pseudomonadati</taxon>
        <taxon>Bacteroidota</taxon>
        <taxon>Bacteroidia</taxon>
        <taxon>Bacteroidales</taxon>
        <taxon>Tannerellaceae</taxon>
        <taxon>Parabacteroides</taxon>
    </lineage>
</organism>
<protein>
    <submittedName>
        <fullName evidence="3">Uncharacterized protein</fullName>
    </submittedName>
</protein>
<comment type="caution">
    <text evidence="3">The sequence shown here is derived from an EMBL/GenBank/DDBJ whole genome shotgun (WGS) entry which is preliminary data.</text>
</comment>
<accession>K5Z9B0</accession>
<gene>
    <name evidence="3" type="ORF">HMPREF1076_04866</name>
</gene>
<dbReference type="OrthoDB" id="1107040at2"/>
<evidence type="ECO:0000313" key="4">
    <source>
        <dbReference type="Proteomes" id="UP000006330"/>
    </source>
</evidence>
<dbReference type="RefSeq" id="WP_007658707.1">
    <property type="nucleotide sequence ID" value="NZ_JH976477.1"/>
</dbReference>
<keyword evidence="2" id="KW-0732">Signal</keyword>
<dbReference type="Proteomes" id="UP000006330">
    <property type="component" value="Unassembled WGS sequence"/>
</dbReference>
<dbReference type="EMBL" id="AGZO01000038">
    <property type="protein sequence ID" value="EKN07966.1"/>
    <property type="molecule type" value="Genomic_DNA"/>
</dbReference>
<dbReference type="AlphaFoldDB" id="K5Z9B0"/>
<evidence type="ECO:0000256" key="1">
    <source>
        <dbReference type="SAM" id="MobiDB-lite"/>
    </source>
</evidence>
<dbReference type="PROSITE" id="PS51257">
    <property type="entry name" value="PROKAR_LIPOPROTEIN"/>
    <property type="match status" value="1"/>
</dbReference>
<proteinExistence type="predicted"/>
<sequence>MIRKLLFMLIALCFLLSCGGDDPMIEQPVDPVVPENPNDPDNSEDVKTKKIKTINIEWPNEACFFNIEFLYDKTKKLEKVVYHNSEGNGEKSISYQSDLMTFFDYQQNGNSTDRDTSYIKLDRNGLIENMDGDYGGIISFVYENGFLRKSQYVRDDGSFYMQTEFIYSENNLAQIIDGNSGPFEKPKFHYTKYDNKAYIFPFLIDYDGMMTDDYNFLFHYMGLYGKCSTKLEESVINNYSQFSFSYTFDEDGYPTKIQRKGSKDNDNDYVASINYYE</sequence>
<evidence type="ECO:0000256" key="2">
    <source>
        <dbReference type="SAM" id="SignalP"/>
    </source>
</evidence>
<feature type="chain" id="PRO_5003887922" evidence="2">
    <location>
        <begin position="20"/>
        <end position="277"/>
    </location>
</feature>
<feature type="compositionally biased region" description="Low complexity" evidence="1">
    <location>
        <begin position="28"/>
        <end position="40"/>
    </location>
</feature>
<feature type="region of interest" description="Disordered" evidence="1">
    <location>
        <begin position="27"/>
        <end position="46"/>
    </location>
</feature>